<dbReference type="Proteomes" id="UP000296733">
    <property type="component" value="Plasmid unnamed2"/>
</dbReference>
<dbReference type="Proteomes" id="UP000236740">
    <property type="component" value="Unassembled WGS sequence"/>
</dbReference>
<evidence type="ECO:0000313" key="4">
    <source>
        <dbReference type="EMBL" id="SEG64102.1"/>
    </source>
</evidence>
<dbReference type="Gene3D" id="1.10.443.10">
    <property type="entry name" value="Intergrase catalytic core"/>
    <property type="match status" value="1"/>
</dbReference>
<keyword evidence="1" id="KW-0233">DNA recombination</keyword>
<evidence type="ECO:0000256" key="1">
    <source>
        <dbReference type="ARBA" id="ARBA00023172"/>
    </source>
</evidence>
<dbReference type="GO" id="GO:0006310">
    <property type="term" value="P:DNA recombination"/>
    <property type="evidence" value="ECO:0007669"/>
    <property type="project" value="UniProtKB-KW"/>
</dbReference>
<gene>
    <name evidence="3" type="ORF">DV707_17290</name>
    <name evidence="4" type="ORF">SAMN04488133_3021</name>
</gene>
<keyword evidence="3" id="KW-0614">Plasmid</keyword>
<reference evidence="3 6" key="2">
    <citation type="journal article" date="2019" name="Nat. Commun.">
        <title>A new type of DNA phosphorothioation-based antiviral system in archaea.</title>
        <authorList>
            <person name="Xiong L."/>
            <person name="Liu S."/>
            <person name="Chen S."/>
            <person name="Xiao Y."/>
            <person name="Zhu B."/>
            <person name="Gao Y."/>
            <person name="Zhang Y."/>
            <person name="Chen B."/>
            <person name="Luo J."/>
            <person name="Deng Z."/>
            <person name="Chen X."/>
            <person name="Wang L."/>
            <person name="Chen S."/>
        </authorList>
    </citation>
    <scope>NUCLEOTIDE SEQUENCE [LARGE SCALE GENOMIC DNA]</scope>
    <source>
        <strain evidence="3 6">CGMCC 1.10331</strain>
        <plasmid evidence="3 6">unnamed2</plasmid>
    </source>
</reference>
<evidence type="ECO:0000313" key="3">
    <source>
        <dbReference type="EMBL" id="QCC49478.1"/>
    </source>
</evidence>
<accession>A0A1H6BTY3</accession>
<dbReference type="PROSITE" id="PS51898">
    <property type="entry name" value="TYR_RECOMBINASE"/>
    <property type="match status" value="1"/>
</dbReference>
<dbReference type="PANTHER" id="PTHR30349:SF87">
    <property type="entry name" value="TRANSPOSASE A"/>
    <property type="match status" value="1"/>
</dbReference>
<sequence length="334" mass="38030">MPTMDYEAAAARILAYIDSADHIHPENKQLIKDYHRDMLLADISAAQQQKVLAHFKIITDHVGDTRFVDLDKDDITELVAWLYTRGTAPSTVVDYKQAIKQFWKWLNNGEDPEETKWIKRGPIEQNRILPQSLLTPRDIQSLLEACHNNRDRAFIAVLWETGARIGELIDLQVGDIEQSALGKQMVVSGKTGSRRLLLLESESYLDSWLTVHPNRQADAPLWCKIDMKQGSPDETISYQYIRLRILDKAREQAGINKPVNPHHFRHSRATYLANHLTEAQMCTWFGWVPGSRVPGRYVHLSGRDIDRAYVSMLDTPGYTRLLESDGSEAATPSA</sequence>
<reference evidence="4 5" key="1">
    <citation type="submission" date="2016-10" db="EMBL/GenBank/DDBJ databases">
        <authorList>
            <person name="de Groot N.N."/>
        </authorList>
    </citation>
    <scope>NUCLEOTIDE SEQUENCE [LARGE SCALE GENOMIC DNA]</scope>
    <source>
        <strain evidence="4 5">CGMCC 1.10331</strain>
    </source>
</reference>
<name>A0A1H6BTY3_9EURY</name>
<geneLocation type="plasmid" evidence="3">
    <name>unnamed2</name>
</geneLocation>
<dbReference type="EMBL" id="FNVN01000005">
    <property type="protein sequence ID" value="SEG64102.1"/>
    <property type="molecule type" value="Genomic_DNA"/>
</dbReference>
<keyword evidence="5" id="KW-1185">Reference proteome</keyword>
<organism evidence="4 5">
    <name type="scientific">Halobellus limi</name>
    <dbReference type="NCBI Taxonomy" id="699433"/>
    <lineage>
        <taxon>Archaea</taxon>
        <taxon>Methanobacteriati</taxon>
        <taxon>Methanobacteriota</taxon>
        <taxon>Stenosarchaea group</taxon>
        <taxon>Halobacteria</taxon>
        <taxon>Halobacteriales</taxon>
        <taxon>Haloferacaceae</taxon>
        <taxon>Halobellus</taxon>
    </lineage>
</organism>
<protein>
    <submittedName>
        <fullName evidence="3">Integrase</fullName>
    </submittedName>
    <submittedName>
        <fullName evidence="4">Site-specific recombinase XerD</fullName>
    </submittedName>
</protein>
<proteinExistence type="predicted"/>
<evidence type="ECO:0000259" key="2">
    <source>
        <dbReference type="PROSITE" id="PS51898"/>
    </source>
</evidence>
<dbReference type="InterPro" id="IPR011010">
    <property type="entry name" value="DNA_brk_join_enz"/>
</dbReference>
<dbReference type="CDD" id="cd00397">
    <property type="entry name" value="DNA_BRE_C"/>
    <property type="match status" value="1"/>
</dbReference>
<dbReference type="Pfam" id="PF00589">
    <property type="entry name" value="Phage_integrase"/>
    <property type="match status" value="1"/>
</dbReference>
<evidence type="ECO:0000313" key="5">
    <source>
        <dbReference type="Proteomes" id="UP000236740"/>
    </source>
</evidence>
<dbReference type="KEGG" id="hlm:DV707_17290"/>
<dbReference type="SUPFAM" id="SSF56349">
    <property type="entry name" value="DNA breaking-rejoining enzymes"/>
    <property type="match status" value="1"/>
</dbReference>
<evidence type="ECO:0000313" key="6">
    <source>
        <dbReference type="Proteomes" id="UP000296733"/>
    </source>
</evidence>
<dbReference type="GO" id="GO:0015074">
    <property type="term" value="P:DNA integration"/>
    <property type="evidence" value="ECO:0007669"/>
    <property type="project" value="InterPro"/>
</dbReference>
<dbReference type="InterPro" id="IPR002104">
    <property type="entry name" value="Integrase_catalytic"/>
</dbReference>
<dbReference type="PANTHER" id="PTHR30349">
    <property type="entry name" value="PHAGE INTEGRASE-RELATED"/>
    <property type="match status" value="1"/>
</dbReference>
<dbReference type="InterPro" id="IPR050090">
    <property type="entry name" value="Tyrosine_recombinase_XerCD"/>
</dbReference>
<dbReference type="OrthoDB" id="144892at2157"/>
<dbReference type="GO" id="GO:0003677">
    <property type="term" value="F:DNA binding"/>
    <property type="evidence" value="ECO:0007669"/>
    <property type="project" value="InterPro"/>
</dbReference>
<dbReference type="EMBL" id="CP031313">
    <property type="protein sequence ID" value="QCC49478.1"/>
    <property type="molecule type" value="Genomic_DNA"/>
</dbReference>
<dbReference type="InterPro" id="IPR013762">
    <property type="entry name" value="Integrase-like_cat_sf"/>
</dbReference>
<feature type="domain" description="Tyr recombinase" evidence="2">
    <location>
        <begin position="128"/>
        <end position="310"/>
    </location>
</feature>
<dbReference type="AlphaFoldDB" id="A0A1H6BTY3"/>